<evidence type="ECO:0000313" key="3">
    <source>
        <dbReference type="Proteomes" id="UP000592294"/>
    </source>
</evidence>
<gene>
    <name evidence="2" type="ORF">HW932_00225</name>
</gene>
<feature type="region of interest" description="Disordered" evidence="1">
    <location>
        <begin position="62"/>
        <end position="94"/>
    </location>
</feature>
<dbReference type="RefSeq" id="WP_176974494.1">
    <property type="nucleotide sequence ID" value="NZ_JABZEO010000001.1"/>
</dbReference>
<protein>
    <submittedName>
        <fullName evidence="2">Uncharacterized protein</fullName>
    </submittedName>
</protein>
<sequence length="269" mass="29295">MTALASRYLDRLKEKSSFESPNRELTKLTKVPITPACASDCAVEKNAQQGPDTELTKLTKPQNGTLVSLVSSPNGHSKSHFSSETPANETPAAAPAPLATASYGELVAWMDSTGETDAQTRREILVSYGFDPDFQYPDSGRRTCRQCANLDADGGCRAARRGQIPNTSRFYTYPPGIDAPHRCVGYLPGPDDPDKRPGRERFDWPTAETQPDTGKAVCARCAHWTPDRINPSGGLGRCTIAAPASKRPGSLWPWPDAEIHCTRFQETNS</sequence>
<feature type="compositionally biased region" description="Basic and acidic residues" evidence="1">
    <location>
        <begin position="192"/>
        <end position="203"/>
    </location>
</feature>
<evidence type="ECO:0000313" key="2">
    <source>
        <dbReference type="EMBL" id="NVZ07683.1"/>
    </source>
</evidence>
<dbReference type="Proteomes" id="UP000592294">
    <property type="component" value="Unassembled WGS sequence"/>
</dbReference>
<proteinExistence type="predicted"/>
<organism evidence="2 3">
    <name type="scientific">Allochromatium humboldtianum</name>
    <dbReference type="NCBI Taxonomy" id="504901"/>
    <lineage>
        <taxon>Bacteria</taxon>
        <taxon>Pseudomonadati</taxon>
        <taxon>Pseudomonadota</taxon>
        <taxon>Gammaproteobacteria</taxon>
        <taxon>Chromatiales</taxon>
        <taxon>Chromatiaceae</taxon>
        <taxon>Allochromatium</taxon>
    </lineage>
</organism>
<evidence type="ECO:0000256" key="1">
    <source>
        <dbReference type="SAM" id="MobiDB-lite"/>
    </source>
</evidence>
<feature type="region of interest" description="Disordered" evidence="1">
    <location>
        <begin position="188"/>
        <end position="210"/>
    </location>
</feature>
<comment type="caution">
    <text evidence="2">The sequence shown here is derived from an EMBL/GenBank/DDBJ whole genome shotgun (WGS) entry which is preliminary data.</text>
</comment>
<dbReference type="EMBL" id="JABZEO010000001">
    <property type="protein sequence ID" value="NVZ07683.1"/>
    <property type="molecule type" value="Genomic_DNA"/>
</dbReference>
<feature type="compositionally biased region" description="Low complexity" evidence="1">
    <location>
        <begin position="85"/>
        <end position="94"/>
    </location>
</feature>
<name>A0A850REV9_9GAMM</name>
<keyword evidence="3" id="KW-1185">Reference proteome</keyword>
<dbReference type="AlphaFoldDB" id="A0A850REV9"/>
<reference evidence="2 3" key="1">
    <citation type="submission" date="2020-06" db="EMBL/GenBank/DDBJ databases">
        <title>Whole-genome sequence of Allochromatium humboldtianum DSM 21881, type strain.</title>
        <authorList>
            <person name="Kyndt J.A."/>
            <person name="Meyer T.E."/>
        </authorList>
    </citation>
    <scope>NUCLEOTIDE SEQUENCE [LARGE SCALE GENOMIC DNA]</scope>
    <source>
        <strain evidence="2 3">DSM 21881</strain>
    </source>
</reference>
<feature type="compositionally biased region" description="Polar residues" evidence="1">
    <location>
        <begin position="62"/>
        <end position="84"/>
    </location>
</feature>
<accession>A0A850REV9</accession>